<sequence>MCPWPQVFRVGWIGVLKDAETGDGLPPGRAAGGRGACPDTDTATGCFCVTAPAVSFGTITSASSSPYFSTNVPWPCSSSSVRSGDVPACPLVEADRTRPGTAEHLGGCALPVRTPDG</sequence>
<evidence type="ECO:0000313" key="2">
    <source>
        <dbReference type="Proteomes" id="UP001499942"/>
    </source>
</evidence>
<name>A0ABN3M8Y6_9ACTN</name>
<keyword evidence="2" id="KW-1185">Reference proteome</keyword>
<dbReference type="EMBL" id="BAAASR010000018">
    <property type="protein sequence ID" value="GAA2496898.1"/>
    <property type="molecule type" value="Genomic_DNA"/>
</dbReference>
<gene>
    <name evidence="1" type="ORF">GCM10010393_31170</name>
</gene>
<dbReference type="Proteomes" id="UP001499942">
    <property type="component" value="Unassembled WGS sequence"/>
</dbReference>
<evidence type="ECO:0000313" key="1">
    <source>
        <dbReference type="EMBL" id="GAA2496898.1"/>
    </source>
</evidence>
<accession>A0ABN3M8Y6</accession>
<comment type="caution">
    <text evidence="1">The sequence shown here is derived from an EMBL/GenBank/DDBJ whole genome shotgun (WGS) entry which is preliminary data.</text>
</comment>
<protein>
    <submittedName>
        <fullName evidence="1">Uncharacterized protein</fullName>
    </submittedName>
</protein>
<proteinExistence type="predicted"/>
<organism evidence="1 2">
    <name type="scientific">Streptomyces gobitricini</name>
    <dbReference type="NCBI Taxonomy" id="68211"/>
    <lineage>
        <taxon>Bacteria</taxon>
        <taxon>Bacillati</taxon>
        <taxon>Actinomycetota</taxon>
        <taxon>Actinomycetes</taxon>
        <taxon>Kitasatosporales</taxon>
        <taxon>Streptomycetaceae</taxon>
        <taxon>Streptomyces</taxon>
    </lineage>
</organism>
<reference evidence="2" key="1">
    <citation type="journal article" date="2019" name="Int. J. Syst. Evol. Microbiol.">
        <title>The Global Catalogue of Microorganisms (GCM) 10K type strain sequencing project: providing services to taxonomists for standard genome sequencing and annotation.</title>
        <authorList>
            <consortium name="The Broad Institute Genomics Platform"/>
            <consortium name="The Broad Institute Genome Sequencing Center for Infectious Disease"/>
            <person name="Wu L."/>
            <person name="Ma J."/>
        </authorList>
    </citation>
    <scope>NUCLEOTIDE SEQUENCE [LARGE SCALE GENOMIC DNA]</scope>
    <source>
        <strain evidence="2">JCM 5062</strain>
    </source>
</reference>